<keyword evidence="7" id="KW-0770">Synapse</keyword>
<dbReference type="GO" id="GO:1990504">
    <property type="term" value="P:dense core granule exocytosis"/>
    <property type="evidence" value="ECO:0007669"/>
    <property type="project" value="InterPro"/>
</dbReference>
<dbReference type="InterPro" id="IPR010439">
    <property type="entry name" value="MUN_dom"/>
</dbReference>
<dbReference type="AlphaFoldDB" id="E4YF72"/>
<evidence type="ECO:0000256" key="9">
    <source>
        <dbReference type="ARBA" id="ARBA00023136"/>
    </source>
</evidence>
<accession>E4YF72</accession>
<keyword evidence="2" id="KW-0813">Transport</keyword>
<sequence>MRLQWEEDREGYIEEKFMYKNLENGDEQAAAIRRELDSRRQFCDKVMRDRLFPKFLVPDGKSQLEWNKIYVEEQRQAVNVLMQNLESMPVTKRLENTNYGARALQNMSGVVKPLSRIDKVSDADDSSLTKSDISLMFTIELVVQEVTNIKNADAKRKVYCTMEMEGGEKMATNAVPSTAAKWDCQADFRSNQIRPCLKVKLFQKSKNMLAIEDKELGRVLIKPLPNTPTCTEWYTMYTGQKNKSEADYARIRLGIRIDKPANLKHCGYLYAQGKQAWKKWKMRFFALVQVSQYTFAMCSFQERKTEPHEMVQLDGFTVDYSLPESGLEGGTVFFNAMKESDSIIFSCSDDEDRNLWVQAIYRATGQSYKPQIPSNNTPKLRPTSIEAISTANIAPANNSSSSKTLPKHPYLEEFLQIDPTNCDQTLLFEDLLRETLRHRLNDQYACLGWLSPGQLFLMDEYCARYGVRGVIRQILYLNELLDHAEKGSMIDPTLLHFCYAYVSSHNYGNSPEGYQTVTVNEMAQFYSVRERLQSYLESQLANIRYSFPFGRPEGALKATLSLLERVLMNDLSTPVPMEEIKGIVTINLDKAAKLNFAQVQQESRLEDYDVILSTPEKRLDELVHLAELCIEVHQQNEEYHSEGREAFPWFPAAMRDHNELFWFQFSVEMDLILEAQPSDCWDSFPLFQLLNDFFASSGHVLFKGRFHKHLMDVYAPMVIRYIDLMETSIAQAVYRGLENETWRPCQYGSQTTDDVLWKLDALQTFIFDLHWPEDVFATHLQSRLKVMANDMIHSIINNILEKMEVASRKLSTSSTMRLPISIIVMLNSVNDCQKRFLKLCGSTEAMVSSGMKGIDTDQTMVDLENCQKNALGTIIESLMKVMDTTLNKLGRYDEGSLTKTFLSFTKPSMDTANAFIQFIRQNQDIIREKINDEDVVEEFFGDWHRAYLKALNEWLKTRARSSLNIHQLKSLIKIFKKMTKDFELQGVLNVREEPYGNIANRLKVEEATASVTQGPLGEGVSMEDSDGERS</sequence>
<dbReference type="SMART" id="SM00233">
    <property type="entry name" value="PH"/>
    <property type="match status" value="1"/>
</dbReference>
<evidence type="ECO:0000256" key="4">
    <source>
        <dbReference type="ARBA" id="ARBA00022723"/>
    </source>
</evidence>
<feature type="domain" description="PH" evidence="13">
    <location>
        <begin position="262"/>
        <end position="365"/>
    </location>
</feature>
<gene>
    <name evidence="15" type="ORF">GSOID_T00024156001</name>
</gene>
<feature type="domain" description="MHD1" evidence="14">
    <location>
        <begin position="684"/>
        <end position="799"/>
    </location>
</feature>
<keyword evidence="8" id="KW-0446">Lipid-binding</keyword>
<dbReference type="CDD" id="cd01234">
    <property type="entry name" value="PH_CADPS"/>
    <property type="match status" value="1"/>
</dbReference>
<dbReference type="GO" id="GO:0098793">
    <property type="term" value="C:presynapse"/>
    <property type="evidence" value="ECO:0007669"/>
    <property type="project" value="GOC"/>
</dbReference>
<evidence type="ECO:0000256" key="5">
    <source>
        <dbReference type="ARBA" id="ARBA00022837"/>
    </source>
</evidence>
<dbReference type="GO" id="GO:0015031">
    <property type="term" value="P:protein transport"/>
    <property type="evidence" value="ECO:0007669"/>
    <property type="project" value="UniProtKB-KW"/>
</dbReference>
<evidence type="ECO:0000256" key="1">
    <source>
        <dbReference type="ARBA" id="ARBA00004156"/>
    </source>
</evidence>
<dbReference type="PANTHER" id="PTHR12166">
    <property type="entry name" value="CALCIUM-DEPENDENT SECRETION ACTIVATOR"/>
    <property type="match status" value="1"/>
</dbReference>
<dbReference type="SMART" id="SM01145">
    <property type="entry name" value="DUF1041"/>
    <property type="match status" value="1"/>
</dbReference>
<dbReference type="GO" id="GO:0030659">
    <property type="term" value="C:cytoplasmic vesicle membrane"/>
    <property type="evidence" value="ECO:0007669"/>
    <property type="project" value="UniProtKB-SubCell"/>
</dbReference>
<dbReference type="SUPFAM" id="SSF49562">
    <property type="entry name" value="C2 domain (Calcium/lipid-binding domain, CaLB)"/>
    <property type="match status" value="1"/>
</dbReference>
<evidence type="ECO:0000256" key="7">
    <source>
        <dbReference type="ARBA" id="ARBA00023018"/>
    </source>
</evidence>
<keyword evidence="5" id="KW-0106">Calcium</keyword>
<dbReference type="PANTHER" id="PTHR12166:SF8">
    <property type="entry name" value="CALCIUM-DEPENDENT SECRETION ACTIVATOR"/>
    <property type="match status" value="1"/>
</dbReference>
<evidence type="ECO:0000256" key="10">
    <source>
        <dbReference type="ARBA" id="ARBA00023329"/>
    </source>
</evidence>
<dbReference type="Pfam" id="PF06292">
    <property type="entry name" value="MUN"/>
    <property type="match status" value="1"/>
</dbReference>
<dbReference type="InterPro" id="IPR057457">
    <property type="entry name" value="CAPS_C2"/>
</dbReference>
<keyword evidence="9" id="KW-0472">Membrane</keyword>
<feature type="compositionally biased region" description="Acidic residues" evidence="12">
    <location>
        <begin position="1021"/>
        <end position="1030"/>
    </location>
</feature>
<dbReference type="EMBL" id="FN654480">
    <property type="protein sequence ID" value="CBY43790.1"/>
    <property type="molecule type" value="Genomic_DNA"/>
</dbReference>
<dbReference type="InterPro" id="IPR011993">
    <property type="entry name" value="PH-like_dom_sf"/>
</dbReference>
<dbReference type="Pfam" id="PF25341">
    <property type="entry name" value="C2_CAPS"/>
    <property type="match status" value="1"/>
</dbReference>
<keyword evidence="10" id="KW-0968">Cytoplasmic vesicle</keyword>
<keyword evidence="6" id="KW-0653">Protein transport</keyword>
<evidence type="ECO:0000259" key="14">
    <source>
        <dbReference type="PROSITE" id="PS51258"/>
    </source>
</evidence>
<dbReference type="GO" id="GO:0016079">
    <property type="term" value="P:synaptic vesicle exocytosis"/>
    <property type="evidence" value="ECO:0007669"/>
    <property type="project" value="InterPro"/>
</dbReference>
<evidence type="ECO:0000256" key="6">
    <source>
        <dbReference type="ARBA" id="ARBA00022927"/>
    </source>
</evidence>
<proteinExistence type="predicted"/>
<dbReference type="FunFam" id="2.30.29.30:FF:000007">
    <property type="entry name" value="Calcium-dependent secretion activator 2 isoform B"/>
    <property type="match status" value="1"/>
</dbReference>
<dbReference type="SUPFAM" id="SSF50729">
    <property type="entry name" value="PH domain-like"/>
    <property type="match status" value="1"/>
</dbReference>
<comment type="subcellular location">
    <subcellularLocation>
        <location evidence="1">Cytoplasmic vesicle membrane</location>
    </subcellularLocation>
    <subcellularLocation>
        <location evidence="11">Synapse</location>
    </subcellularLocation>
</comment>
<evidence type="ECO:0000256" key="11">
    <source>
        <dbReference type="ARBA" id="ARBA00034103"/>
    </source>
</evidence>
<dbReference type="Pfam" id="PF00169">
    <property type="entry name" value="PH"/>
    <property type="match status" value="1"/>
</dbReference>
<dbReference type="PROSITE" id="PS50003">
    <property type="entry name" value="PH_DOMAIN"/>
    <property type="match status" value="1"/>
</dbReference>
<evidence type="ECO:0000256" key="8">
    <source>
        <dbReference type="ARBA" id="ARBA00023121"/>
    </source>
</evidence>
<reference evidence="15" key="1">
    <citation type="journal article" date="2010" name="Science">
        <title>Plasticity of animal genome architecture unmasked by rapid evolution of a pelagic tunicate.</title>
        <authorList>
            <person name="Denoeud F."/>
            <person name="Henriet S."/>
            <person name="Mungpakdee S."/>
            <person name="Aury J.M."/>
            <person name="Da Silva C."/>
            <person name="Brinkmann H."/>
            <person name="Mikhaleva J."/>
            <person name="Olsen L.C."/>
            <person name="Jubin C."/>
            <person name="Canestro C."/>
            <person name="Bouquet J.M."/>
            <person name="Danks G."/>
            <person name="Poulain J."/>
            <person name="Campsteijn C."/>
            <person name="Adamski M."/>
            <person name="Cross I."/>
            <person name="Yadetie F."/>
            <person name="Muffato M."/>
            <person name="Louis A."/>
            <person name="Butcher S."/>
            <person name="Tsagkogeorga G."/>
            <person name="Konrad A."/>
            <person name="Singh S."/>
            <person name="Jensen M.F."/>
            <person name="Cong E.H."/>
            <person name="Eikeseth-Otteraa H."/>
            <person name="Noel B."/>
            <person name="Anthouard V."/>
            <person name="Porcel B.M."/>
            <person name="Kachouri-Lafond R."/>
            <person name="Nishino A."/>
            <person name="Ugolini M."/>
            <person name="Chourrout P."/>
            <person name="Nishida H."/>
            <person name="Aasland R."/>
            <person name="Huzurbazar S."/>
            <person name="Westhof E."/>
            <person name="Delsuc F."/>
            <person name="Lehrach H."/>
            <person name="Reinhardt R."/>
            <person name="Weissenbach J."/>
            <person name="Roy S.W."/>
            <person name="Artiguenave F."/>
            <person name="Postlethwait J.H."/>
            <person name="Manak J.R."/>
            <person name="Thompson E.M."/>
            <person name="Jaillon O."/>
            <person name="Du Pasquier L."/>
            <person name="Boudinot P."/>
            <person name="Liberles D.A."/>
            <person name="Volff J.N."/>
            <person name="Philippe H."/>
            <person name="Lenhard B."/>
            <person name="Roest Crollius H."/>
            <person name="Wincker P."/>
            <person name="Chourrout D."/>
        </authorList>
    </citation>
    <scope>NUCLEOTIDE SEQUENCE [LARGE SCALE GENOMIC DNA]</scope>
</reference>
<evidence type="ECO:0000313" key="15">
    <source>
        <dbReference type="EMBL" id="CBY43790.1"/>
    </source>
</evidence>
<dbReference type="GO" id="GO:0046872">
    <property type="term" value="F:metal ion binding"/>
    <property type="evidence" value="ECO:0007669"/>
    <property type="project" value="UniProtKB-KW"/>
</dbReference>
<dbReference type="InterPro" id="IPR014770">
    <property type="entry name" value="Munc13_1"/>
</dbReference>
<dbReference type="InterPro" id="IPR001849">
    <property type="entry name" value="PH_domain"/>
</dbReference>
<name>E4YF72_OIKDI</name>
<evidence type="ECO:0000256" key="2">
    <source>
        <dbReference type="ARBA" id="ARBA00022448"/>
    </source>
</evidence>
<protein>
    <recommendedName>
        <fullName evidence="16">PH domain-containing protein</fullName>
    </recommendedName>
</protein>
<dbReference type="Proteomes" id="UP000011014">
    <property type="component" value="Unassembled WGS sequence"/>
</dbReference>
<evidence type="ECO:0000256" key="3">
    <source>
        <dbReference type="ARBA" id="ARBA00022483"/>
    </source>
</evidence>
<dbReference type="PROSITE" id="PS51258">
    <property type="entry name" value="MHD1"/>
    <property type="match status" value="1"/>
</dbReference>
<feature type="region of interest" description="Disordered" evidence="12">
    <location>
        <begin position="1009"/>
        <end position="1030"/>
    </location>
</feature>
<dbReference type="InterPro" id="IPR035892">
    <property type="entry name" value="C2_domain_sf"/>
</dbReference>
<dbReference type="GO" id="GO:0008289">
    <property type="term" value="F:lipid binding"/>
    <property type="evidence" value="ECO:0007669"/>
    <property type="project" value="UniProtKB-KW"/>
</dbReference>
<dbReference type="InterPro" id="IPR033227">
    <property type="entry name" value="CAPS"/>
</dbReference>
<keyword evidence="3" id="KW-0268">Exocytosis</keyword>
<evidence type="ECO:0000259" key="13">
    <source>
        <dbReference type="PROSITE" id="PS50003"/>
    </source>
</evidence>
<dbReference type="Gene3D" id="2.30.29.30">
    <property type="entry name" value="Pleckstrin-homology domain (PH domain)/Phosphotyrosine-binding domain (PTB)"/>
    <property type="match status" value="1"/>
</dbReference>
<keyword evidence="4" id="KW-0479">Metal-binding</keyword>
<organism evidence="15">
    <name type="scientific">Oikopleura dioica</name>
    <name type="common">Tunicate</name>
    <dbReference type="NCBI Taxonomy" id="34765"/>
    <lineage>
        <taxon>Eukaryota</taxon>
        <taxon>Metazoa</taxon>
        <taxon>Chordata</taxon>
        <taxon>Tunicata</taxon>
        <taxon>Appendicularia</taxon>
        <taxon>Copelata</taxon>
        <taxon>Oikopleuridae</taxon>
        <taxon>Oikopleura</taxon>
    </lineage>
</organism>
<evidence type="ECO:0000256" key="12">
    <source>
        <dbReference type="SAM" id="MobiDB-lite"/>
    </source>
</evidence>
<evidence type="ECO:0008006" key="16">
    <source>
        <dbReference type="Google" id="ProtNLM"/>
    </source>
</evidence>